<name>A0A6N9Q6T0_9BACL</name>
<dbReference type="OrthoDB" id="9801333at2"/>
<dbReference type="GO" id="GO:0003735">
    <property type="term" value="F:structural constituent of ribosome"/>
    <property type="evidence" value="ECO:0007669"/>
    <property type="project" value="InterPro"/>
</dbReference>
<protein>
    <recommendedName>
        <fullName evidence="4 5">Large ribosomal subunit protein bL33</fullName>
    </recommendedName>
</protein>
<dbReference type="PANTHER" id="PTHR43168">
    <property type="entry name" value="50S RIBOSOMAL PROTEIN L33, CHLOROPLASTIC"/>
    <property type="match status" value="1"/>
</dbReference>
<accession>A0A6N9Q6T0</accession>
<evidence type="ECO:0000313" key="6">
    <source>
        <dbReference type="EMBL" id="NBI30334.1"/>
    </source>
</evidence>
<sequence length="49" mass="6008">MRVIMTLACTVCKRRNYTSNKNKRNHPDRMEMKKYCSHCNQHTVHRETR</sequence>
<dbReference type="Gene3D" id="2.20.28.120">
    <property type="entry name" value="Ribosomal protein L33"/>
    <property type="match status" value="1"/>
</dbReference>
<dbReference type="GO" id="GO:0005840">
    <property type="term" value="C:ribosome"/>
    <property type="evidence" value="ECO:0007669"/>
    <property type="project" value="UniProtKB-KW"/>
</dbReference>
<dbReference type="PROSITE" id="PS00582">
    <property type="entry name" value="RIBOSOMAL_L33"/>
    <property type="match status" value="1"/>
</dbReference>
<dbReference type="Proteomes" id="UP000448943">
    <property type="component" value="Unassembled WGS sequence"/>
</dbReference>
<dbReference type="GO" id="GO:0006412">
    <property type="term" value="P:translation"/>
    <property type="evidence" value="ECO:0007669"/>
    <property type="project" value="UniProtKB-UniRule"/>
</dbReference>
<dbReference type="GO" id="GO:1990904">
    <property type="term" value="C:ribonucleoprotein complex"/>
    <property type="evidence" value="ECO:0007669"/>
    <property type="project" value="UniProtKB-KW"/>
</dbReference>
<dbReference type="InterPro" id="IPR018264">
    <property type="entry name" value="Ribosomal_bL33_CS"/>
</dbReference>
<keyword evidence="3 5" id="KW-0687">Ribonucleoprotein</keyword>
<reference evidence="6 7" key="1">
    <citation type="submission" date="2019-01" db="EMBL/GenBank/DDBJ databases">
        <title>Chengkuizengella sp. nov., isolated from deep-sea sediment of East Pacific Ocean.</title>
        <authorList>
            <person name="Yang J."/>
            <person name="Lai Q."/>
            <person name="Shao Z."/>
        </authorList>
    </citation>
    <scope>NUCLEOTIDE SEQUENCE [LARGE SCALE GENOMIC DNA]</scope>
    <source>
        <strain evidence="6 7">YPA3-1-1</strain>
    </source>
</reference>
<proteinExistence type="inferred from homology"/>
<gene>
    <name evidence="5 6" type="primary">rpmG</name>
    <name evidence="6" type="ORF">ERL59_15405</name>
</gene>
<dbReference type="GO" id="GO:0005737">
    <property type="term" value="C:cytoplasm"/>
    <property type="evidence" value="ECO:0007669"/>
    <property type="project" value="UniProtKB-ARBA"/>
</dbReference>
<comment type="similarity">
    <text evidence="1 5">Belongs to the bacterial ribosomal protein bL33 family.</text>
</comment>
<dbReference type="HAMAP" id="MF_00294">
    <property type="entry name" value="Ribosomal_bL33"/>
    <property type="match status" value="1"/>
</dbReference>
<dbReference type="InterPro" id="IPR001705">
    <property type="entry name" value="Ribosomal_bL33"/>
</dbReference>
<comment type="caution">
    <text evidence="6">The sequence shown here is derived from an EMBL/GenBank/DDBJ whole genome shotgun (WGS) entry which is preliminary data.</text>
</comment>
<evidence type="ECO:0000256" key="3">
    <source>
        <dbReference type="ARBA" id="ARBA00023274"/>
    </source>
</evidence>
<evidence type="ECO:0000256" key="2">
    <source>
        <dbReference type="ARBA" id="ARBA00022980"/>
    </source>
</evidence>
<dbReference type="SUPFAM" id="SSF57829">
    <property type="entry name" value="Zn-binding ribosomal proteins"/>
    <property type="match status" value="1"/>
</dbReference>
<dbReference type="RefSeq" id="WP_160647146.1">
    <property type="nucleotide sequence ID" value="NZ_SIJB01000031.1"/>
</dbReference>
<dbReference type="NCBIfam" id="NF001860">
    <property type="entry name" value="PRK00595.1"/>
    <property type="match status" value="1"/>
</dbReference>
<evidence type="ECO:0000256" key="5">
    <source>
        <dbReference type="HAMAP-Rule" id="MF_00294"/>
    </source>
</evidence>
<dbReference type="Pfam" id="PF00471">
    <property type="entry name" value="Ribosomal_L33"/>
    <property type="match status" value="1"/>
</dbReference>
<keyword evidence="7" id="KW-1185">Reference proteome</keyword>
<evidence type="ECO:0000256" key="4">
    <source>
        <dbReference type="ARBA" id="ARBA00035176"/>
    </source>
</evidence>
<dbReference type="InterPro" id="IPR038584">
    <property type="entry name" value="Ribosomal_bL33_sf"/>
</dbReference>
<dbReference type="PANTHER" id="PTHR43168:SF2">
    <property type="entry name" value="LARGE RIBOSOMAL SUBUNIT PROTEIN BL33C"/>
    <property type="match status" value="1"/>
</dbReference>
<dbReference type="EMBL" id="SIJB01000031">
    <property type="protein sequence ID" value="NBI30334.1"/>
    <property type="molecule type" value="Genomic_DNA"/>
</dbReference>
<evidence type="ECO:0000313" key="7">
    <source>
        <dbReference type="Proteomes" id="UP000448943"/>
    </source>
</evidence>
<dbReference type="AlphaFoldDB" id="A0A6N9Q6T0"/>
<keyword evidence="2 5" id="KW-0689">Ribosomal protein</keyword>
<dbReference type="NCBIfam" id="TIGR01023">
    <property type="entry name" value="rpmG_bact"/>
    <property type="match status" value="1"/>
</dbReference>
<dbReference type="NCBIfam" id="NF001764">
    <property type="entry name" value="PRK00504.1"/>
    <property type="match status" value="1"/>
</dbReference>
<evidence type="ECO:0000256" key="1">
    <source>
        <dbReference type="ARBA" id="ARBA00007596"/>
    </source>
</evidence>
<organism evidence="6 7">
    <name type="scientific">Chengkuizengella marina</name>
    <dbReference type="NCBI Taxonomy" id="2507566"/>
    <lineage>
        <taxon>Bacteria</taxon>
        <taxon>Bacillati</taxon>
        <taxon>Bacillota</taxon>
        <taxon>Bacilli</taxon>
        <taxon>Bacillales</taxon>
        <taxon>Paenibacillaceae</taxon>
        <taxon>Chengkuizengella</taxon>
    </lineage>
</organism>
<dbReference type="InterPro" id="IPR011332">
    <property type="entry name" value="Ribosomal_zn-bd"/>
</dbReference>